<dbReference type="InterPro" id="IPR000210">
    <property type="entry name" value="BTB/POZ_dom"/>
</dbReference>
<dbReference type="PANTHER" id="PTHR47843:SF5">
    <property type="entry name" value="BTB_POZ DOMAIN PROTEIN"/>
    <property type="match status" value="1"/>
</dbReference>
<protein>
    <recommendedName>
        <fullName evidence="1">BTB domain-containing protein</fullName>
    </recommendedName>
</protein>
<dbReference type="SUPFAM" id="SSF54695">
    <property type="entry name" value="POZ domain"/>
    <property type="match status" value="1"/>
</dbReference>
<dbReference type="Gene3D" id="3.30.710.10">
    <property type="entry name" value="Potassium Channel Kv1.1, Chain A"/>
    <property type="match status" value="1"/>
</dbReference>
<name>A0AAV9JGM9_9PEZI</name>
<evidence type="ECO:0000259" key="1">
    <source>
        <dbReference type="PROSITE" id="PS50097"/>
    </source>
</evidence>
<reference evidence="2 3" key="1">
    <citation type="submission" date="2021-11" db="EMBL/GenBank/DDBJ databases">
        <title>Black yeast isolated from Biological Soil Crust.</title>
        <authorList>
            <person name="Kurbessoian T."/>
        </authorList>
    </citation>
    <scope>NUCLEOTIDE SEQUENCE [LARGE SCALE GENOMIC DNA]</scope>
    <source>
        <strain evidence="2 3">CCFEE 5522</strain>
    </source>
</reference>
<accession>A0AAV9JGM9</accession>
<gene>
    <name evidence="2" type="ORF">LTR36_004097</name>
</gene>
<feature type="domain" description="BTB" evidence="1">
    <location>
        <begin position="17"/>
        <end position="86"/>
    </location>
</feature>
<dbReference type="PROSITE" id="PS50097">
    <property type="entry name" value="BTB"/>
    <property type="match status" value="1"/>
</dbReference>
<dbReference type="PANTHER" id="PTHR47843">
    <property type="entry name" value="BTB DOMAIN-CONTAINING PROTEIN-RELATED"/>
    <property type="match status" value="1"/>
</dbReference>
<dbReference type="Proteomes" id="UP001324427">
    <property type="component" value="Unassembled WGS sequence"/>
</dbReference>
<evidence type="ECO:0000313" key="3">
    <source>
        <dbReference type="Proteomes" id="UP001324427"/>
    </source>
</evidence>
<dbReference type="EMBL" id="JAVFHQ010000024">
    <property type="protein sequence ID" value="KAK4544525.1"/>
    <property type="molecule type" value="Genomic_DNA"/>
</dbReference>
<dbReference type="SMART" id="SM00225">
    <property type="entry name" value="BTB"/>
    <property type="match status" value="1"/>
</dbReference>
<keyword evidence="3" id="KW-1185">Reference proteome</keyword>
<dbReference type="AlphaFoldDB" id="A0AAV9JGM9"/>
<dbReference type="Pfam" id="PF00651">
    <property type="entry name" value="BTB"/>
    <property type="match status" value="1"/>
</dbReference>
<evidence type="ECO:0000313" key="2">
    <source>
        <dbReference type="EMBL" id="KAK4544525.1"/>
    </source>
</evidence>
<comment type="caution">
    <text evidence="2">The sequence shown here is derived from an EMBL/GenBank/DDBJ whole genome shotgun (WGS) entry which is preliminary data.</text>
</comment>
<organism evidence="2 3">
    <name type="scientific">Oleoguttula mirabilis</name>
    <dbReference type="NCBI Taxonomy" id="1507867"/>
    <lineage>
        <taxon>Eukaryota</taxon>
        <taxon>Fungi</taxon>
        <taxon>Dikarya</taxon>
        <taxon>Ascomycota</taxon>
        <taxon>Pezizomycotina</taxon>
        <taxon>Dothideomycetes</taxon>
        <taxon>Dothideomycetidae</taxon>
        <taxon>Mycosphaerellales</taxon>
        <taxon>Teratosphaeriaceae</taxon>
        <taxon>Oleoguttula</taxon>
    </lineage>
</organism>
<proteinExistence type="predicted"/>
<dbReference type="CDD" id="cd18186">
    <property type="entry name" value="BTB_POZ_ZBTB_KLHL-like"/>
    <property type="match status" value="1"/>
</dbReference>
<dbReference type="InterPro" id="IPR011333">
    <property type="entry name" value="SKP1/BTB/POZ_sf"/>
</dbReference>
<sequence>MDGTDGLTDLFDDPTYSDVTIKYGGHEVRAHKAIVCTRLEYFEKLCGRSSKFKEANESTIELFDDDPEAVRALLLCLYDRRYDEGRHVNRQHHDIDFNARVYLLASKYGCQRLQDRIEQCLSWTEEFDHSTATALAEILTAMARVFDSGLDNHNGLGETLLRRCNNICYQADGRDSIQMDSATRKPLLDFLSVRPELTTHFLPGLAKAKELEDVKLFQCPGCAKVSSDKEVACDGETLECKQPPTTVTYFRVNNTHVADQ</sequence>